<geneLocation type="plasmid" evidence="8 9">
    <name>unnamed1</name>
</geneLocation>
<keyword evidence="3" id="KW-0731">Sigma factor</keyword>
<dbReference type="InterPro" id="IPR039425">
    <property type="entry name" value="RNA_pol_sigma-70-like"/>
</dbReference>
<evidence type="ECO:0000259" key="7">
    <source>
        <dbReference type="Pfam" id="PF08281"/>
    </source>
</evidence>
<dbReference type="InterPro" id="IPR013325">
    <property type="entry name" value="RNA_pol_sigma_r2"/>
</dbReference>
<dbReference type="Pfam" id="PF04542">
    <property type="entry name" value="Sigma70_r2"/>
    <property type="match status" value="1"/>
</dbReference>
<gene>
    <name evidence="8" type="ORF">PQ457_18975</name>
</gene>
<dbReference type="SUPFAM" id="SSF88659">
    <property type="entry name" value="Sigma3 and sigma4 domains of RNA polymerase sigma factors"/>
    <property type="match status" value="1"/>
</dbReference>
<evidence type="ECO:0000256" key="1">
    <source>
        <dbReference type="ARBA" id="ARBA00010641"/>
    </source>
</evidence>
<feature type="region of interest" description="Disordered" evidence="5">
    <location>
        <begin position="1"/>
        <end position="26"/>
    </location>
</feature>
<dbReference type="InterPro" id="IPR007627">
    <property type="entry name" value="RNA_pol_sigma70_r2"/>
</dbReference>
<dbReference type="EMBL" id="CP117418">
    <property type="protein sequence ID" value="WCT79098.1"/>
    <property type="molecule type" value="Genomic_DNA"/>
</dbReference>
<evidence type="ECO:0000256" key="5">
    <source>
        <dbReference type="SAM" id="MobiDB-lite"/>
    </source>
</evidence>
<dbReference type="InterPro" id="IPR014284">
    <property type="entry name" value="RNA_pol_sigma-70_dom"/>
</dbReference>
<dbReference type="Proteomes" id="UP001218231">
    <property type="component" value="Plasmid unnamed1"/>
</dbReference>
<feature type="domain" description="RNA polymerase sigma factor 70 region 4 type 2" evidence="7">
    <location>
        <begin position="132"/>
        <end position="183"/>
    </location>
</feature>
<evidence type="ECO:0000259" key="6">
    <source>
        <dbReference type="Pfam" id="PF04542"/>
    </source>
</evidence>
<accession>A0ABY7U0P2</accession>
<dbReference type="RefSeq" id="WP_273619384.1">
    <property type="nucleotide sequence ID" value="NZ_CP117418.1"/>
</dbReference>
<dbReference type="Gene3D" id="1.10.1740.10">
    <property type="match status" value="1"/>
</dbReference>
<evidence type="ECO:0000256" key="4">
    <source>
        <dbReference type="ARBA" id="ARBA00023163"/>
    </source>
</evidence>
<protein>
    <submittedName>
        <fullName evidence="8">RNA polymerase sigma factor</fullName>
    </submittedName>
</protein>
<dbReference type="PANTHER" id="PTHR43133:SF63">
    <property type="entry name" value="RNA POLYMERASE SIGMA FACTOR FECI-RELATED"/>
    <property type="match status" value="1"/>
</dbReference>
<evidence type="ECO:0000313" key="8">
    <source>
        <dbReference type="EMBL" id="WCT79098.1"/>
    </source>
</evidence>
<keyword evidence="9" id="KW-1185">Reference proteome</keyword>
<name>A0ABY7U0P2_9SPHN</name>
<dbReference type="SUPFAM" id="SSF88946">
    <property type="entry name" value="Sigma2 domain of RNA polymerase sigma factors"/>
    <property type="match status" value="1"/>
</dbReference>
<keyword evidence="4" id="KW-0804">Transcription</keyword>
<dbReference type="Gene3D" id="1.10.10.10">
    <property type="entry name" value="Winged helix-like DNA-binding domain superfamily/Winged helix DNA-binding domain"/>
    <property type="match status" value="1"/>
</dbReference>
<dbReference type="InterPro" id="IPR013324">
    <property type="entry name" value="RNA_pol_sigma_r3/r4-like"/>
</dbReference>
<evidence type="ECO:0000256" key="2">
    <source>
        <dbReference type="ARBA" id="ARBA00023015"/>
    </source>
</evidence>
<organism evidence="8 9">
    <name type="scientific">Novosphingobium humi</name>
    <dbReference type="NCBI Taxonomy" id="2282397"/>
    <lineage>
        <taxon>Bacteria</taxon>
        <taxon>Pseudomonadati</taxon>
        <taxon>Pseudomonadota</taxon>
        <taxon>Alphaproteobacteria</taxon>
        <taxon>Sphingomonadales</taxon>
        <taxon>Sphingomonadaceae</taxon>
        <taxon>Novosphingobium</taxon>
    </lineage>
</organism>
<dbReference type="Pfam" id="PF08281">
    <property type="entry name" value="Sigma70_r4_2"/>
    <property type="match status" value="1"/>
</dbReference>
<sequence length="190" mass="22069">MAIYTERPDRARQVNEPVRRDGQEAETTDLGQIYAVEAPRLRRYFRSRLRSGDDASDLVQEAFARLVGAMAKDIPQRPAAYLQRIARNLLFNRSRRLENRLGRFHVSFDDGYEHAMPPDQGDRLEVADVMRIYRRALSELPDKTREVFLLHRVEELPYREIGERLGLSIPTVQYHVARALAHIDAALEQE</sequence>
<dbReference type="PANTHER" id="PTHR43133">
    <property type="entry name" value="RNA POLYMERASE ECF-TYPE SIGMA FACTO"/>
    <property type="match status" value="1"/>
</dbReference>
<feature type="domain" description="RNA polymerase sigma-70 region 2" evidence="6">
    <location>
        <begin position="37"/>
        <end position="97"/>
    </location>
</feature>
<proteinExistence type="inferred from homology"/>
<keyword evidence="8" id="KW-0614">Plasmid</keyword>
<dbReference type="InterPro" id="IPR013249">
    <property type="entry name" value="RNA_pol_sigma70_r4_t2"/>
</dbReference>
<reference evidence="8 9" key="1">
    <citation type="submission" date="2023-02" db="EMBL/GenBank/DDBJ databases">
        <title>Genome sequence of Novosphingobium humi KACC 19094.</title>
        <authorList>
            <person name="Kim S."/>
            <person name="Heo J."/>
            <person name="Kwon S.-W."/>
        </authorList>
    </citation>
    <scope>NUCLEOTIDE SEQUENCE [LARGE SCALE GENOMIC DNA]</scope>
    <source>
        <strain evidence="8 9">KACC 19094</strain>
        <plasmid evidence="8 9">unnamed1</plasmid>
    </source>
</reference>
<feature type="compositionally biased region" description="Basic and acidic residues" evidence="5">
    <location>
        <begin position="1"/>
        <end position="23"/>
    </location>
</feature>
<evidence type="ECO:0000313" key="9">
    <source>
        <dbReference type="Proteomes" id="UP001218231"/>
    </source>
</evidence>
<comment type="similarity">
    <text evidence="1">Belongs to the sigma-70 factor family. ECF subfamily.</text>
</comment>
<dbReference type="NCBIfam" id="TIGR02937">
    <property type="entry name" value="sigma70-ECF"/>
    <property type="match status" value="1"/>
</dbReference>
<evidence type="ECO:0000256" key="3">
    <source>
        <dbReference type="ARBA" id="ARBA00023082"/>
    </source>
</evidence>
<dbReference type="InterPro" id="IPR036388">
    <property type="entry name" value="WH-like_DNA-bd_sf"/>
</dbReference>
<dbReference type="CDD" id="cd06171">
    <property type="entry name" value="Sigma70_r4"/>
    <property type="match status" value="1"/>
</dbReference>
<keyword evidence="2" id="KW-0805">Transcription regulation</keyword>